<protein>
    <submittedName>
        <fullName evidence="1">Unnamed protein product</fullName>
    </submittedName>
</protein>
<sequence length="102" mass="11774">MHSRTFEWSTWEQTTCGLHRSHIIAHGDQIVPHLTKTMPRWLSFFAEYNFQVEYTPETLNVVVDMLSRRPDYAVHKADANATGVVRTSTTSSSLLDDVRSRH</sequence>
<keyword evidence="2" id="KW-1185">Reference proteome</keyword>
<dbReference type="AlphaFoldDB" id="A0A9W6TVT9"/>
<name>A0A9W6TVT9_9STRA</name>
<dbReference type="Proteomes" id="UP001165121">
    <property type="component" value="Unassembled WGS sequence"/>
</dbReference>
<dbReference type="EMBL" id="BSXT01000228">
    <property type="protein sequence ID" value="GMF21476.1"/>
    <property type="molecule type" value="Genomic_DNA"/>
</dbReference>
<evidence type="ECO:0000313" key="2">
    <source>
        <dbReference type="Proteomes" id="UP001165121"/>
    </source>
</evidence>
<proteinExistence type="predicted"/>
<comment type="caution">
    <text evidence="1">The sequence shown here is derived from an EMBL/GenBank/DDBJ whole genome shotgun (WGS) entry which is preliminary data.</text>
</comment>
<evidence type="ECO:0000313" key="1">
    <source>
        <dbReference type="EMBL" id="GMF21476.1"/>
    </source>
</evidence>
<reference evidence="1" key="1">
    <citation type="submission" date="2023-04" db="EMBL/GenBank/DDBJ databases">
        <title>Phytophthora fragariaefolia NBRC 109709.</title>
        <authorList>
            <person name="Ichikawa N."/>
            <person name="Sato H."/>
            <person name="Tonouchi N."/>
        </authorList>
    </citation>
    <scope>NUCLEOTIDE SEQUENCE</scope>
    <source>
        <strain evidence="1">NBRC 109709</strain>
    </source>
</reference>
<accession>A0A9W6TVT9</accession>
<organism evidence="1 2">
    <name type="scientific">Phytophthora fragariaefolia</name>
    <dbReference type="NCBI Taxonomy" id="1490495"/>
    <lineage>
        <taxon>Eukaryota</taxon>
        <taxon>Sar</taxon>
        <taxon>Stramenopiles</taxon>
        <taxon>Oomycota</taxon>
        <taxon>Peronosporomycetes</taxon>
        <taxon>Peronosporales</taxon>
        <taxon>Peronosporaceae</taxon>
        <taxon>Phytophthora</taxon>
    </lineage>
</organism>
<gene>
    <name evidence="1" type="ORF">Pfra01_000286900</name>
</gene>